<dbReference type="STRING" id="52442.SAMN05421880_1521"/>
<evidence type="ECO:0000313" key="11">
    <source>
        <dbReference type="EMBL" id="SFM91423.1"/>
    </source>
</evidence>
<dbReference type="GO" id="GO:0006529">
    <property type="term" value="P:asparagine biosynthetic process"/>
    <property type="evidence" value="ECO:0007669"/>
    <property type="project" value="InterPro"/>
</dbReference>
<organism evidence="11 12">
    <name type="scientific">Nitrosomonas nitrosa</name>
    <dbReference type="NCBI Taxonomy" id="52442"/>
    <lineage>
        <taxon>Bacteria</taxon>
        <taxon>Pseudomonadati</taxon>
        <taxon>Pseudomonadota</taxon>
        <taxon>Betaproteobacteria</taxon>
        <taxon>Nitrosomonadales</taxon>
        <taxon>Nitrosomonadaceae</taxon>
        <taxon>Nitrosomonas</taxon>
    </lineage>
</organism>
<evidence type="ECO:0000256" key="6">
    <source>
        <dbReference type="ARBA" id="ARBA00048741"/>
    </source>
</evidence>
<feature type="domain" description="Glutamine amidotransferase type-2" evidence="9">
    <location>
        <begin position="100"/>
        <end position="154"/>
    </location>
</feature>
<evidence type="ECO:0000256" key="3">
    <source>
        <dbReference type="ARBA" id="ARBA00012737"/>
    </source>
</evidence>
<sequence length="617" mass="69593">MSGLCGWIGYGGADDQIQPIIERMTMPLIRFDGSPAQSLIGNRVALALAASNRYAHTYRKEGLFVGLWGYAKFSNTSVELNRLVGREGIAKVIADQWPLKREAVLADLSGEFVCCILNDHLQEAVLAVDRMGTRPLYYQQSQQVLLFGSSADSIVMHPFGVSEVDPQGLYSYVFFHMIPGPDTIYLGQKRLLPGEYLIYRNGRIEVKKYWQVQFKEKEKRPFAELKEEFLALLHSSIRETVEGQKVGTFLSGGTDSSTIAGILSQVSGQPAKTYSIGFEAAGYDEMGYARIAAQHFATQHHEYYVTPEDVVAAIPQIASIFDQPFGNASAIPAFYCAQMAKADGLDKLLGGDGGDELFGGNERYAKQYIFSFYEKLPLVLREKFITPLTLKVPANIVPGIIRKMRSYVEQATVPMPERMETYNLLIRYHPENVFTGEFLASIDAAYPLTLLRKIYYQTHADSLVNRMLASDWKFTLADNDLPKVIKACELAGMNVAFPLLNSEMVDFSAHLEPQLKLKGTKLRYFFKEALRGFLPDEIIAKKKHGFGLPVGIWLQQHKTLQAQAADSLNDLRSRKIVRPDFIDKLLGQHLHEHPSYHGTMVWLLMMMEYWYKQRVSC</sequence>
<protein>
    <recommendedName>
        <fullName evidence="3">asparagine synthase (glutamine-hydrolyzing)</fullName>
        <ecNumber evidence="3">6.3.5.4</ecNumber>
    </recommendedName>
</protein>
<dbReference type="InterPro" id="IPR017932">
    <property type="entry name" value="GATase_2_dom"/>
</dbReference>
<dbReference type="PIRSF" id="PIRSF001589">
    <property type="entry name" value="Asn_synthetase_glu-h"/>
    <property type="match status" value="1"/>
</dbReference>
<dbReference type="InterPro" id="IPR006426">
    <property type="entry name" value="Asn_synth_AEB"/>
</dbReference>
<dbReference type="InterPro" id="IPR051786">
    <property type="entry name" value="ASN_synthetase/amidase"/>
</dbReference>
<dbReference type="InterPro" id="IPR001962">
    <property type="entry name" value="Asn_synthase"/>
</dbReference>
<dbReference type="EMBL" id="FOUF01000052">
    <property type="protein sequence ID" value="SFM91423.1"/>
    <property type="molecule type" value="Genomic_DNA"/>
</dbReference>
<dbReference type="CDD" id="cd01991">
    <property type="entry name" value="Asn_synthase_B_C"/>
    <property type="match status" value="1"/>
</dbReference>
<dbReference type="PANTHER" id="PTHR43284:SF1">
    <property type="entry name" value="ASPARAGINE SYNTHETASE"/>
    <property type="match status" value="1"/>
</dbReference>
<evidence type="ECO:0000256" key="2">
    <source>
        <dbReference type="ARBA" id="ARBA00005752"/>
    </source>
</evidence>
<dbReference type="GO" id="GO:0005829">
    <property type="term" value="C:cytosol"/>
    <property type="evidence" value="ECO:0007669"/>
    <property type="project" value="TreeGrafter"/>
</dbReference>
<comment type="similarity">
    <text evidence="2">Belongs to the asparagine synthetase family.</text>
</comment>
<dbReference type="Pfam" id="PF13537">
    <property type="entry name" value="GATase_7"/>
    <property type="match status" value="1"/>
</dbReference>
<accession>A0A1I4URS0</accession>
<reference evidence="11 12" key="1">
    <citation type="submission" date="2016-10" db="EMBL/GenBank/DDBJ databases">
        <authorList>
            <person name="de Groot N.N."/>
        </authorList>
    </citation>
    <scope>NUCLEOTIDE SEQUENCE [LARGE SCALE GENOMIC DNA]</scope>
    <source>
        <strain evidence="11 12">Nm146</strain>
    </source>
</reference>
<dbReference type="SUPFAM" id="SSF52402">
    <property type="entry name" value="Adenine nucleotide alpha hydrolases-like"/>
    <property type="match status" value="1"/>
</dbReference>
<evidence type="ECO:0000256" key="5">
    <source>
        <dbReference type="ARBA" id="ARBA00022840"/>
    </source>
</evidence>
<evidence type="ECO:0000256" key="7">
    <source>
        <dbReference type="PIRSR" id="PIRSR001589-3"/>
    </source>
</evidence>
<dbReference type="InterPro" id="IPR029055">
    <property type="entry name" value="Ntn_hydrolases_N"/>
</dbReference>
<dbReference type="GO" id="GO:0005524">
    <property type="term" value="F:ATP binding"/>
    <property type="evidence" value="ECO:0007669"/>
    <property type="project" value="UniProtKB-KW"/>
</dbReference>
<name>A0A1I4URS0_9PROT</name>
<comment type="pathway">
    <text evidence="1">Amino-acid biosynthesis; L-asparagine biosynthesis; L-asparagine from L-aspartate (L-Gln route): step 1/1.</text>
</comment>
<evidence type="ECO:0000313" key="12">
    <source>
        <dbReference type="Proteomes" id="UP000199561"/>
    </source>
</evidence>
<feature type="site" description="Important for beta-aspartyl-AMP intermediate formation" evidence="7">
    <location>
        <position position="352"/>
    </location>
</feature>
<dbReference type="AlphaFoldDB" id="A0A1I4URS0"/>
<dbReference type="Gene3D" id="3.60.20.10">
    <property type="entry name" value="Glutamine Phosphoribosylpyrophosphate, subunit 1, domain 1"/>
    <property type="match status" value="1"/>
</dbReference>
<reference evidence="10" key="2">
    <citation type="submission" date="2021-02" db="EMBL/GenBank/DDBJ databases">
        <authorList>
            <person name="Han P."/>
        </authorList>
    </citation>
    <scope>NUCLEOTIDE SEQUENCE</scope>
    <source>
        <strain evidence="10">Nitrosomonas nitrosa 18-3D</strain>
    </source>
</reference>
<dbReference type="Pfam" id="PF00733">
    <property type="entry name" value="Asn_synthase"/>
    <property type="match status" value="1"/>
</dbReference>
<keyword evidence="4" id="KW-0547">Nucleotide-binding</keyword>
<dbReference type="RefSeq" id="WP_090672575.1">
    <property type="nucleotide sequence ID" value="NZ_CAJNAP010000006.1"/>
</dbReference>
<keyword evidence="12" id="KW-1185">Reference proteome</keyword>
<evidence type="ECO:0000259" key="9">
    <source>
        <dbReference type="Pfam" id="PF13537"/>
    </source>
</evidence>
<dbReference type="Proteomes" id="UP000199561">
    <property type="component" value="Unassembled WGS sequence"/>
</dbReference>
<feature type="domain" description="Asparagine synthetase" evidence="8">
    <location>
        <begin position="232"/>
        <end position="611"/>
    </location>
</feature>
<proteinExistence type="inferred from homology"/>
<gene>
    <name evidence="10" type="ORF">NMYAN_140071</name>
    <name evidence="11" type="ORF">SAMN05421880_1521</name>
</gene>
<evidence type="ECO:0000259" key="8">
    <source>
        <dbReference type="Pfam" id="PF00733"/>
    </source>
</evidence>
<dbReference type="PANTHER" id="PTHR43284">
    <property type="entry name" value="ASPARAGINE SYNTHETASE (GLUTAMINE-HYDROLYZING)"/>
    <property type="match status" value="1"/>
</dbReference>
<dbReference type="SUPFAM" id="SSF56235">
    <property type="entry name" value="N-terminal nucleophile aminohydrolases (Ntn hydrolases)"/>
    <property type="match status" value="1"/>
</dbReference>
<comment type="catalytic activity">
    <reaction evidence="6">
        <text>L-aspartate + L-glutamine + ATP + H2O = L-asparagine + L-glutamate + AMP + diphosphate + H(+)</text>
        <dbReference type="Rhea" id="RHEA:12228"/>
        <dbReference type="ChEBI" id="CHEBI:15377"/>
        <dbReference type="ChEBI" id="CHEBI:15378"/>
        <dbReference type="ChEBI" id="CHEBI:29985"/>
        <dbReference type="ChEBI" id="CHEBI:29991"/>
        <dbReference type="ChEBI" id="CHEBI:30616"/>
        <dbReference type="ChEBI" id="CHEBI:33019"/>
        <dbReference type="ChEBI" id="CHEBI:58048"/>
        <dbReference type="ChEBI" id="CHEBI:58359"/>
        <dbReference type="ChEBI" id="CHEBI:456215"/>
        <dbReference type="EC" id="6.3.5.4"/>
    </reaction>
</comment>
<dbReference type="GO" id="GO:0004066">
    <property type="term" value="F:asparagine synthase (glutamine-hydrolyzing) activity"/>
    <property type="evidence" value="ECO:0007669"/>
    <property type="project" value="UniProtKB-EC"/>
</dbReference>
<dbReference type="Proteomes" id="UP000601736">
    <property type="component" value="Unassembled WGS sequence"/>
</dbReference>
<dbReference type="InterPro" id="IPR014729">
    <property type="entry name" value="Rossmann-like_a/b/a_fold"/>
</dbReference>
<dbReference type="Gene3D" id="3.40.50.620">
    <property type="entry name" value="HUPs"/>
    <property type="match status" value="1"/>
</dbReference>
<keyword evidence="5" id="KW-0067">ATP-binding</keyword>
<dbReference type="EC" id="6.3.5.4" evidence="3"/>
<dbReference type="EMBL" id="CAJNAP010000006">
    <property type="protein sequence ID" value="CAE6496022.1"/>
    <property type="molecule type" value="Genomic_DNA"/>
</dbReference>
<evidence type="ECO:0000256" key="4">
    <source>
        <dbReference type="ARBA" id="ARBA00022741"/>
    </source>
</evidence>
<evidence type="ECO:0000256" key="1">
    <source>
        <dbReference type="ARBA" id="ARBA00005187"/>
    </source>
</evidence>
<evidence type="ECO:0000313" key="10">
    <source>
        <dbReference type="EMBL" id="CAE6496022.1"/>
    </source>
</evidence>